<protein>
    <submittedName>
        <fullName evidence="2">Cys-tRNA(Pro) deacylase, prolyl-tRNA editing enzyme YbaK/EbsC</fullName>
    </submittedName>
</protein>
<evidence type="ECO:0000259" key="1">
    <source>
        <dbReference type="Pfam" id="PF04073"/>
    </source>
</evidence>
<sequence length="167" mass="17060">MSAMTSTPTSDSPAHPNVDAVNAVLAAFGSQNRVRLLPDAARTAAQAAEALGVTVGQIANSLVFDADGEPLLVLASGSHRVDTTMVAALVEVSTVHRATPEFVRDVTGQAIGGVAPVGHPVRLRTLVDVALAAYDTVWAAGGIPHAVFPTTYDELLRITGGVAAEVA</sequence>
<dbReference type="GO" id="GO:0002161">
    <property type="term" value="F:aminoacyl-tRNA deacylase activity"/>
    <property type="evidence" value="ECO:0007669"/>
    <property type="project" value="InterPro"/>
</dbReference>
<dbReference type="PANTHER" id="PTHR30411:SF1">
    <property type="entry name" value="CYTOPLASMIC PROTEIN"/>
    <property type="match status" value="1"/>
</dbReference>
<dbReference type="PANTHER" id="PTHR30411">
    <property type="entry name" value="CYTOPLASMIC PROTEIN"/>
    <property type="match status" value="1"/>
</dbReference>
<dbReference type="Gene3D" id="3.90.960.10">
    <property type="entry name" value="YbaK/aminoacyl-tRNA synthetase-associated domain"/>
    <property type="match status" value="1"/>
</dbReference>
<reference evidence="2 3" key="1">
    <citation type="submission" date="2016-11" db="EMBL/GenBank/DDBJ databases">
        <authorList>
            <person name="Jaros S."/>
            <person name="Januszkiewicz K."/>
            <person name="Wedrychowicz H."/>
        </authorList>
    </citation>
    <scope>NUCLEOTIDE SEQUENCE [LARGE SCALE GENOMIC DNA]</scope>
    <source>
        <strain evidence="2 3">DSM 46144</strain>
    </source>
</reference>
<dbReference type="InterPro" id="IPR036754">
    <property type="entry name" value="YbaK/aa-tRNA-synt-asso_dom_sf"/>
</dbReference>
<dbReference type="AlphaFoldDB" id="A0A1M7ILT6"/>
<feature type="domain" description="YbaK/aminoacyl-tRNA synthetase-associated" evidence="1">
    <location>
        <begin position="40"/>
        <end position="157"/>
    </location>
</feature>
<accession>A0A1M7ILT6</accession>
<dbReference type="InterPro" id="IPR007214">
    <property type="entry name" value="YbaK/aa-tRNA-synth-assoc-dom"/>
</dbReference>
<evidence type="ECO:0000313" key="3">
    <source>
        <dbReference type="Proteomes" id="UP000184440"/>
    </source>
</evidence>
<organism evidence="2 3">
    <name type="scientific">Cryptosporangium aurantiacum</name>
    <dbReference type="NCBI Taxonomy" id="134849"/>
    <lineage>
        <taxon>Bacteria</taxon>
        <taxon>Bacillati</taxon>
        <taxon>Actinomycetota</taxon>
        <taxon>Actinomycetes</taxon>
        <taxon>Cryptosporangiales</taxon>
        <taxon>Cryptosporangiaceae</taxon>
        <taxon>Cryptosporangium</taxon>
    </lineage>
</organism>
<keyword evidence="3" id="KW-1185">Reference proteome</keyword>
<proteinExistence type="predicted"/>
<dbReference type="Pfam" id="PF04073">
    <property type="entry name" value="tRNA_edit"/>
    <property type="match status" value="1"/>
</dbReference>
<dbReference type="EMBL" id="FRCS01000001">
    <property type="protein sequence ID" value="SHM41661.1"/>
    <property type="molecule type" value="Genomic_DNA"/>
</dbReference>
<gene>
    <name evidence="2" type="ORF">SAMN05443668_101533</name>
</gene>
<dbReference type="CDD" id="cd04333">
    <property type="entry name" value="ProX_deacylase"/>
    <property type="match status" value="1"/>
</dbReference>
<dbReference type="STRING" id="134849.SAMN05443668_101533"/>
<dbReference type="Proteomes" id="UP000184440">
    <property type="component" value="Unassembled WGS sequence"/>
</dbReference>
<dbReference type="SUPFAM" id="SSF55826">
    <property type="entry name" value="YbaK/ProRS associated domain"/>
    <property type="match status" value="1"/>
</dbReference>
<evidence type="ECO:0000313" key="2">
    <source>
        <dbReference type="EMBL" id="SHM41661.1"/>
    </source>
</evidence>
<name>A0A1M7ILT6_9ACTN</name>